<protein>
    <submittedName>
        <fullName evidence="2">DUF3416 domain-containing protein</fullName>
    </submittedName>
</protein>
<dbReference type="Gene3D" id="1.20.58.80">
    <property type="entry name" value="Phosphotransferase system, lactose/cellobiose-type IIA subunit"/>
    <property type="match status" value="1"/>
</dbReference>
<sequence length="92" mass="10165">HVEAWSDPVTTWRHIARIKVPAGIDTGVVLEEGADLFQRAAAGVPAERRQVLLDAVDTLRDDSLPMVSRLAAAFRPEVDGVLSRYPLREFVT</sequence>
<proteinExistence type="predicted"/>
<reference evidence="2 3" key="1">
    <citation type="submission" date="2020-08" db="EMBL/GenBank/DDBJ databases">
        <title>Streptomyces sp. PSKA01 genome sequencing and assembly.</title>
        <authorList>
            <person name="Mandal S."/>
            <person name="Maiti P.K."/>
            <person name="Das P."/>
        </authorList>
    </citation>
    <scope>NUCLEOTIDE SEQUENCE [LARGE SCALE GENOMIC DNA]</scope>
    <source>
        <strain evidence="2 3">PSKA01</strain>
    </source>
</reference>
<dbReference type="AlphaFoldDB" id="A0A7X1JCS6"/>
<evidence type="ECO:0000313" key="3">
    <source>
        <dbReference type="Proteomes" id="UP000584670"/>
    </source>
</evidence>
<evidence type="ECO:0000259" key="1">
    <source>
        <dbReference type="Pfam" id="PF11896"/>
    </source>
</evidence>
<dbReference type="GO" id="GO:0004553">
    <property type="term" value="F:hydrolase activity, hydrolyzing O-glycosyl compounds"/>
    <property type="evidence" value="ECO:0007669"/>
    <property type="project" value="InterPro"/>
</dbReference>
<organism evidence="2 3">
    <name type="scientific">Streptomyces cupreus</name>
    <dbReference type="NCBI Taxonomy" id="2759956"/>
    <lineage>
        <taxon>Bacteria</taxon>
        <taxon>Bacillati</taxon>
        <taxon>Actinomycetota</taxon>
        <taxon>Actinomycetes</taxon>
        <taxon>Kitasatosporales</taxon>
        <taxon>Streptomycetaceae</taxon>
        <taxon>Streptomyces</taxon>
    </lineage>
</organism>
<feature type="non-terminal residue" evidence="2">
    <location>
        <position position="92"/>
    </location>
</feature>
<keyword evidence="3" id="KW-1185">Reference proteome</keyword>
<comment type="caution">
    <text evidence="2">The sequence shown here is derived from an EMBL/GenBank/DDBJ whole genome shotgun (WGS) entry which is preliminary data.</text>
</comment>
<evidence type="ECO:0000313" key="2">
    <source>
        <dbReference type="EMBL" id="MBC2908384.1"/>
    </source>
</evidence>
<dbReference type="InterPro" id="IPR021828">
    <property type="entry name" value="GlgE_dom_N/S"/>
</dbReference>
<gene>
    <name evidence="2" type="ORF">H4N64_44320</name>
</gene>
<feature type="non-terminal residue" evidence="2">
    <location>
        <position position="1"/>
    </location>
</feature>
<feature type="domain" description="Alpha-1,4-glucan:maltose-1-phosphate maltosyltransferase" evidence="1">
    <location>
        <begin position="2"/>
        <end position="92"/>
    </location>
</feature>
<dbReference type="EMBL" id="JACMSF010000205">
    <property type="protein sequence ID" value="MBC2908384.1"/>
    <property type="molecule type" value="Genomic_DNA"/>
</dbReference>
<dbReference type="Proteomes" id="UP000584670">
    <property type="component" value="Unassembled WGS sequence"/>
</dbReference>
<dbReference type="Pfam" id="PF11896">
    <property type="entry name" value="GlgE_dom_N_S"/>
    <property type="match status" value="1"/>
</dbReference>
<dbReference type="RefSeq" id="WP_186288281.1">
    <property type="nucleotide sequence ID" value="NZ_JACMSF010000205.1"/>
</dbReference>
<accession>A0A7X1JCS6</accession>
<name>A0A7X1JCS6_9ACTN</name>